<dbReference type="EMBL" id="JAHRIQ010038996">
    <property type="protein sequence ID" value="MEQ2234212.1"/>
    <property type="molecule type" value="Genomic_DNA"/>
</dbReference>
<keyword evidence="2" id="KW-1185">Reference proteome</keyword>
<comment type="caution">
    <text evidence="1">The sequence shown here is derived from an EMBL/GenBank/DDBJ whole genome shotgun (WGS) entry which is preliminary data.</text>
</comment>
<evidence type="ECO:0000313" key="1">
    <source>
        <dbReference type="EMBL" id="MEQ2234212.1"/>
    </source>
</evidence>
<reference evidence="1 2" key="1">
    <citation type="submission" date="2021-06" db="EMBL/GenBank/DDBJ databases">
        <authorList>
            <person name="Palmer J.M."/>
        </authorList>
    </citation>
    <scope>NUCLEOTIDE SEQUENCE [LARGE SCALE GENOMIC DNA]</scope>
    <source>
        <strain evidence="2">if_2019</strain>
        <tissue evidence="1">Muscle</tissue>
    </source>
</reference>
<evidence type="ECO:0000313" key="2">
    <source>
        <dbReference type="Proteomes" id="UP001482620"/>
    </source>
</evidence>
<sequence length="112" mass="12870">MVLFQHEVSVCMQPQGGYITGSPGVSRNYNNNNKKKAPVTCSQQLISHRHFVVVCFESVQLTLHNMFPKVVKVHTMLTNEFPNDSNSNIEINNNNNICPQWYLYTKSMSFFL</sequence>
<organism evidence="1 2">
    <name type="scientific">Ilyodon furcidens</name>
    <name type="common">goldbreast splitfin</name>
    <dbReference type="NCBI Taxonomy" id="33524"/>
    <lineage>
        <taxon>Eukaryota</taxon>
        <taxon>Metazoa</taxon>
        <taxon>Chordata</taxon>
        <taxon>Craniata</taxon>
        <taxon>Vertebrata</taxon>
        <taxon>Euteleostomi</taxon>
        <taxon>Actinopterygii</taxon>
        <taxon>Neopterygii</taxon>
        <taxon>Teleostei</taxon>
        <taxon>Neoteleostei</taxon>
        <taxon>Acanthomorphata</taxon>
        <taxon>Ovalentaria</taxon>
        <taxon>Atherinomorphae</taxon>
        <taxon>Cyprinodontiformes</taxon>
        <taxon>Goodeidae</taxon>
        <taxon>Ilyodon</taxon>
    </lineage>
</organism>
<accession>A0ABV0TMR8</accession>
<dbReference type="Proteomes" id="UP001482620">
    <property type="component" value="Unassembled WGS sequence"/>
</dbReference>
<gene>
    <name evidence="1" type="ORF">ILYODFUR_029629</name>
</gene>
<proteinExistence type="predicted"/>
<protein>
    <submittedName>
        <fullName evidence="1">Uncharacterized protein</fullName>
    </submittedName>
</protein>
<name>A0ABV0TMR8_9TELE</name>